<dbReference type="EMBL" id="AFZG01000035">
    <property type="protein sequence ID" value="EHL18931.1"/>
    <property type="molecule type" value="Genomic_DNA"/>
</dbReference>
<comment type="caution">
    <text evidence="1">The sequence shown here is derived from an EMBL/GenBank/DDBJ whole genome shotgun (WGS) entry which is preliminary data.</text>
</comment>
<evidence type="ECO:0008006" key="3">
    <source>
        <dbReference type="Google" id="ProtNLM"/>
    </source>
</evidence>
<evidence type="ECO:0000313" key="1">
    <source>
        <dbReference type="EMBL" id="EHL18931.1"/>
    </source>
</evidence>
<name>G9XDQ5_9FIRM</name>
<dbReference type="AlphaFoldDB" id="G9XDQ5"/>
<gene>
    <name evidence="1" type="ORF">HMPREF9628_01928</name>
</gene>
<sequence>MLNKNITILDEKRKTHSKASEEYISVKFEYPDLSKVFEIWVPVEYRRTGVSIKTNEELNEFLNKVYEDMNPNNYEEWLEVQEKFWKDEKPGAGVTKSFFDELKKGGWKCVECQLPSNPNWARRIQDLKEFGYTIATDTKKYCQHCGANKTHLMLLPIPRGLSLGTGYETWTPALRKRILSVLRNFDVYENRSNNHLLPDHKFSEIRWDENTKEDNPDTMSDEEIRTKFQLISNQRNQQKREVCRTCYQTKKRGVIFGIPFFYEGGLDWPEGVPEKGKDAEKGCIGCGWYDIEKWRKELVKVLDELKNEGEVF</sequence>
<accession>G9XDQ5</accession>
<reference evidence="1 2" key="1">
    <citation type="submission" date="2011-08" db="EMBL/GenBank/DDBJ databases">
        <title>The Genome Sequence of Eubacteriaceae bacterium CM5.</title>
        <authorList>
            <consortium name="The Broad Institute Genome Sequencing Platform"/>
            <person name="Earl A."/>
            <person name="Ward D."/>
            <person name="Feldgarden M."/>
            <person name="Gevers D."/>
            <person name="Sizova M."/>
            <person name="Hazen A."/>
            <person name="Epstein S."/>
            <person name="Young S.K."/>
            <person name="Zeng Q."/>
            <person name="Gargeya S."/>
            <person name="Fitzgerald M."/>
            <person name="Haas B."/>
            <person name="Abouelleil A."/>
            <person name="Alvarado L."/>
            <person name="Arachchi H.M."/>
            <person name="Berlin A."/>
            <person name="Brown A."/>
            <person name="Chapman S.B."/>
            <person name="Chen Z."/>
            <person name="Dunbar C."/>
            <person name="Freedman E."/>
            <person name="Gearin G."/>
            <person name="Gellesch M."/>
            <person name="Goldberg J."/>
            <person name="Griggs A."/>
            <person name="Gujja S."/>
            <person name="Heiman D."/>
            <person name="Howarth C."/>
            <person name="Larson L."/>
            <person name="Lui A."/>
            <person name="MacDonald P.J.P."/>
            <person name="Montmayeur A."/>
            <person name="Murphy C."/>
            <person name="Neiman D."/>
            <person name="Pearson M."/>
            <person name="Priest M."/>
            <person name="Roberts A."/>
            <person name="Saif S."/>
            <person name="Shea T."/>
            <person name="Shenoy N."/>
            <person name="Sisk P."/>
            <person name="Stolte C."/>
            <person name="Sykes S."/>
            <person name="Wortman J."/>
            <person name="Nusbaum C."/>
            <person name="Birren B."/>
        </authorList>
    </citation>
    <scope>NUCLEOTIDE SEQUENCE [LARGE SCALE GENOMIC DNA]</scope>
    <source>
        <strain evidence="1 2">CM5</strain>
    </source>
</reference>
<organism evidence="1 2">
    <name type="scientific">Peptoanaerobacter stomatis</name>
    <dbReference type="NCBI Taxonomy" id="796937"/>
    <lineage>
        <taxon>Bacteria</taxon>
        <taxon>Bacillati</taxon>
        <taxon>Bacillota</taxon>
        <taxon>Clostridia</taxon>
        <taxon>Peptostreptococcales</taxon>
        <taxon>Filifactoraceae</taxon>
        <taxon>Peptoanaerobacter</taxon>
    </lineage>
</organism>
<evidence type="ECO:0000313" key="2">
    <source>
        <dbReference type="Proteomes" id="UP000003379"/>
    </source>
</evidence>
<dbReference type="RefSeq" id="WP_009529779.1">
    <property type="nucleotide sequence ID" value="NZ_JH414619.1"/>
</dbReference>
<protein>
    <recommendedName>
        <fullName evidence="3">Restriction endonuclease</fullName>
    </recommendedName>
</protein>
<dbReference type="HOGENOM" id="CLU_927316_0_0_9"/>
<proteinExistence type="predicted"/>
<dbReference type="Proteomes" id="UP000003379">
    <property type="component" value="Unassembled WGS sequence"/>
</dbReference>